<evidence type="ECO:0000313" key="1">
    <source>
        <dbReference type="EMBL" id="TFD72408.1"/>
    </source>
</evidence>
<proteinExistence type="predicted"/>
<dbReference type="Gene3D" id="3.40.50.2000">
    <property type="entry name" value="Glycogen Phosphorylase B"/>
    <property type="match status" value="2"/>
</dbReference>
<dbReference type="AlphaFoldDB" id="A0A4R9AY81"/>
<keyword evidence="2" id="KW-1185">Reference proteome</keyword>
<sequence>MRSTGVTKISATSITVLQSLSAPDGTTRYVNQVVEGAPDAVTMRFFSWRTALLGHYDIFHVHWPELLIRAPRPLKARLRRGALYALLLRARLQRIPIVRTAHNLTPHEAGHDAETRALDALDAHTALVIRLNPTTPVEPESRAVTILHGHYRDRFSGMRRPDTVPGRILYFGLIRPYKGVETLLQVFQALPSLDLSLRIVGRPSSGLGEIITTEAARDARISSALRFVSDDELVVEVGEAELVVLPYREMHNSGVLLVTLSLDRPALVPSTPSNRALADEVGADWIYLYEGELTPEILRDTLERTRAACSHPQPRLSGRDWKTLGLQSYRTYLQALQLTGRTVRDVRSIR</sequence>
<keyword evidence="1" id="KW-0328">Glycosyltransferase</keyword>
<keyword evidence="1" id="KW-0808">Transferase</keyword>
<accession>A0A4R9AY81</accession>
<dbReference type="Proteomes" id="UP000297983">
    <property type="component" value="Unassembled WGS sequence"/>
</dbReference>
<name>A0A4R9AY81_9MICO</name>
<reference evidence="1 2" key="1">
    <citation type="submission" date="2019-03" db="EMBL/GenBank/DDBJ databases">
        <title>Genomics of glacier-inhabiting Cryobacterium strains.</title>
        <authorList>
            <person name="Liu Q."/>
            <person name="Xin Y.-H."/>
        </authorList>
    </citation>
    <scope>NUCLEOTIDE SEQUENCE [LARGE SCALE GENOMIC DNA]</scope>
    <source>
        <strain evidence="1 2">Hz16</strain>
    </source>
</reference>
<protein>
    <submittedName>
        <fullName evidence="1">GDP-mannose--glycolipid 4-beta-D-mannosyltransferase</fullName>
    </submittedName>
</protein>
<dbReference type="GO" id="GO:0016757">
    <property type="term" value="F:glycosyltransferase activity"/>
    <property type="evidence" value="ECO:0007669"/>
    <property type="project" value="UniProtKB-KW"/>
</dbReference>
<organism evidence="1 2">
    <name type="scientific">Cryobacterium gelidum</name>
    <dbReference type="NCBI Taxonomy" id="1259164"/>
    <lineage>
        <taxon>Bacteria</taxon>
        <taxon>Bacillati</taxon>
        <taxon>Actinomycetota</taxon>
        <taxon>Actinomycetes</taxon>
        <taxon>Micrococcales</taxon>
        <taxon>Microbacteriaceae</taxon>
        <taxon>Cryobacterium</taxon>
    </lineage>
</organism>
<dbReference type="SUPFAM" id="SSF53756">
    <property type="entry name" value="UDP-Glycosyltransferase/glycogen phosphorylase"/>
    <property type="match status" value="1"/>
</dbReference>
<evidence type="ECO:0000313" key="2">
    <source>
        <dbReference type="Proteomes" id="UP000297983"/>
    </source>
</evidence>
<comment type="caution">
    <text evidence="1">The sequence shown here is derived from an EMBL/GenBank/DDBJ whole genome shotgun (WGS) entry which is preliminary data.</text>
</comment>
<gene>
    <name evidence="1" type="ORF">E3T50_06035</name>
</gene>
<dbReference type="EMBL" id="SOHL01000009">
    <property type="protein sequence ID" value="TFD72408.1"/>
    <property type="molecule type" value="Genomic_DNA"/>
</dbReference>